<proteinExistence type="predicted"/>
<gene>
    <name evidence="1" type="ORF">HMPREF9444_00139</name>
</gene>
<dbReference type="HOGENOM" id="CLU_3277636_0_0_6"/>
<organism evidence="1 2">
    <name type="scientific">Succinatimonas hippei (strain DSM 22608 / JCM 16073 / KCTC 15190 / YIT 12066)</name>
    <dbReference type="NCBI Taxonomy" id="762983"/>
    <lineage>
        <taxon>Bacteria</taxon>
        <taxon>Pseudomonadati</taxon>
        <taxon>Pseudomonadota</taxon>
        <taxon>Gammaproteobacteria</taxon>
        <taxon>Aeromonadales</taxon>
        <taxon>Succinivibrionaceae</taxon>
        <taxon>Succinatimonas</taxon>
    </lineage>
</organism>
<protein>
    <submittedName>
        <fullName evidence="1">Uncharacterized protein</fullName>
    </submittedName>
</protein>
<dbReference type="Proteomes" id="UP000018458">
    <property type="component" value="Unassembled WGS sequence"/>
</dbReference>
<accession>E8LHM3</accession>
<sequence length="41" mass="4616">MGFHACSTDNCGLLTAKNFFTVYNMHIAKEVEHAAICDFKH</sequence>
<comment type="caution">
    <text evidence="1">The sequence shown here is derived from an EMBL/GenBank/DDBJ whole genome shotgun (WGS) entry which is preliminary data.</text>
</comment>
<evidence type="ECO:0000313" key="2">
    <source>
        <dbReference type="Proteomes" id="UP000018458"/>
    </source>
</evidence>
<keyword evidence="2" id="KW-1185">Reference proteome</keyword>
<name>E8LHM3_SUCHY</name>
<dbReference type="AlphaFoldDB" id="E8LHM3"/>
<reference evidence="1 2" key="1">
    <citation type="submission" date="2011-01" db="EMBL/GenBank/DDBJ databases">
        <authorList>
            <person name="Weinstock G."/>
            <person name="Sodergren E."/>
            <person name="Clifton S."/>
            <person name="Fulton L."/>
            <person name="Fulton B."/>
            <person name="Courtney L."/>
            <person name="Fronick C."/>
            <person name="Harrison M."/>
            <person name="Strong C."/>
            <person name="Farmer C."/>
            <person name="Delahaunty K."/>
            <person name="Markovic C."/>
            <person name="Hall O."/>
            <person name="Minx P."/>
            <person name="Tomlinson C."/>
            <person name="Mitreva M."/>
            <person name="Hou S."/>
            <person name="Chen J."/>
            <person name="Wollam A."/>
            <person name="Pepin K.H."/>
            <person name="Johnson M."/>
            <person name="Bhonagiri V."/>
            <person name="Zhang X."/>
            <person name="Suruliraj S."/>
            <person name="Warren W."/>
            <person name="Chinwalla A."/>
            <person name="Mardis E.R."/>
            <person name="Wilson R.K."/>
        </authorList>
    </citation>
    <scope>NUCLEOTIDE SEQUENCE [LARGE SCALE GENOMIC DNA]</scope>
    <source>
        <strain evidence="2">DSM 22608 / JCM 16073 / KCTC 15190 / YIT 12066</strain>
    </source>
</reference>
<dbReference type="EMBL" id="AEVO01000007">
    <property type="protein sequence ID" value="EFY07985.1"/>
    <property type="molecule type" value="Genomic_DNA"/>
</dbReference>
<evidence type="ECO:0000313" key="1">
    <source>
        <dbReference type="EMBL" id="EFY07985.1"/>
    </source>
</evidence>